<proteinExistence type="predicted"/>
<dbReference type="EMBL" id="AP028214">
    <property type="protein sequence ID" value="BEI90428.1"/>
    <property type="molecule type" value="Genomic_DNA"/>
</dbReference>
<evidence type="ECO:0000313" key="10">
    <source>
        <dbReference type="Proteomes" id="UP001233271"/>
    </source>
</evidence>
<organism evidence="9 10">
    <name type="scientific">Cutaneotrichosporon cavernicola</name>
    <dbReference type="NCBI Taxonomy" id="279322"/>
    <lineage>
        <taxon>Eukaryota</taxon>
        <taxon>Fungi</taxon>
        <taxon>Dikarya</taxon>
        <taxon>Basidiomycota</taxon>
        <taxon>Agaricomycotina</taxon>
        <taxon>Tremellomycetes</taxon>
        <taxon>Trichosporonales</taxon>
        <taxon>Trichosporonaceae</taxon>
        <taxon>Cutaneotrichosporon</taxon>
    </lineage>
</organism>
<reference evidence="9" key="1">
    <citation type="journal article" date="2023" name="BMC Genomics">
        <title>Chromosome-level genome assemblies of Cutaneotrichosporon spp. (Trichosporonales, Basidiomycota) reveal imbalanced evolution between nucleotide sequences and chromosome synteny.</title>
        <authorList>
            <person name="Kobayashi Y."/>
            <person name="Kayamori A."/>
            <person name="Aoki K."/>
            <person name="Shiwa Y."/>
            <person name="Matsutani M."/>
            <person name="Fujita N."/>
            <person name="Sugita T."/>
            <person name="Iwasaki W."/>
            <person name="Tanaka N."/>
            <person name="Takashima M."/>
        </authorList>
    </citation>
    <scope>NUCLEOTIDE SEQUENCE</scope>
    <source>
        <strain evidence="9">HIS019</strain>
    </source>
</reference>
<dbReference type="Gene3D" id="4.10.240.10">
    <property type="entry name" value="Zn(2)-C6 fungal-type DNA-binding domain"/>
    <property type="match status" value="1"/>
</dbReference>
<dbReference type="SMART" id="SM00066">
    <property type="entry name" value="GAL4"/>
    <property type="match status" value="1"/>
</dbReference>
<dbReference type="InterPro" id="IPR007219">
    <property type="entry name" value="XnlR_reg_dom"/>
</dbReference>
<dbReference type="SMART" id="SM00906">
    <property type="entry name" value="Fungal_trans"/>
    <property type="match status" value="1"/>
</dbReference>
<evidence type="ECO:0000256" key="5">
    <source>
        <dbReference type="ARBA" id="ARBA00023163"/>
    </source>
</evidence>
<feature type="region of interest" description="Disordered" evidence="7">
    <location>
        <begin position="1"/>
        <end position="32"/>
    </location>
</feature>
<evidence type="ECO:0000256" key="7">
    <source>
        <dbReference type="SAM" id="MobiDB-lite"/>
    </source>
</evidence>
<dbReference type="GO" id="GO:0006351">
    <property type="term" value="P:DNA-templated transcription"/>
    <property type="evidence" value="ECO:0007669"/>
    <property type="project" value="InterPro"/>
</dbReference>
<dbReference type="CDD" id="cd00067">
    <property type="entry name" value="GAL4"/>
    <property type="match status" value="1"/>
</dbReference>
<dbReference type="InterPro" id="IPR001138">
    <property type="entry name" value="Zn2Cys6_DnaBD"/>
</dbReference>
<dbReference type="SUPFAM" id="SSF57701">
    <property type="entry name" value="Zn2/Cys6 DNA-binding domain"/>
    <property type="match status" value="1"/>
</dbReference>
<feature type="region of interest" description="Disordered" evidence="7">
    <location>
        <begin position="113"/>
        <end position="146"/>
    </location>
</feature>
<evidence type="ECO:0000256" key="2">
    <source>
        <dbReference type="ARBA" id="ARBA00022723"/>
    </source>
</evidence>
<dbReference type="PROSITE" id="PS50048">
    <property type="entry name" value="ZN2_CY6_FUNGAL_2"/>
    <property type="match status" value="1"/>
</dbReference>
<dbReference type="AlphaFoldDB" id="A0AA48L2T2"/>
<name>A0AA48L2T2_9TREE</name>
<dbReference type="PANTHER" id="PTHR31845">
    <property type="entry name" value="FINGER DOMAIN PROTEIN, PUTATIVE-RELATED"/>
    <property type="match status" value="1"/>
</dbReference>
<keyword evidence="2" id="KW-0479">Metal-binding</keyword>
<evidence type="ECO:0000256" key="4">
    <source>
        <dbReference type="ARBA" id="ARBA00023125"/>
    </source>
</evidence>
<dbReference type="Pfam" id="PF00172">
    <property type="entry name" value="Zn_clus"/>
    <property type="match status" value="1"/>
</dbReference>
<protein>
    <recommendedName>
        <fullName evidence="8">Zn(2)-C6 fungal-type domain-containing protein</fullName>
    </recommendedName>
</protein>
<evidence type="ECO:0000256" key="3">
    <source>
        <dbReference type="ARBA" id="ARBA00023015"/>
    </source>
</evidence>
<evidence type="ECO:0000256" key="1">
    <source>
        <dbReference type="ARBA" id="ARBA00004123"/>
    </source>
</evidence>
<evidence type="ECO:0000313" key="9">
    <source>
        <dbReference type="EMBL" id="BEI90428.1"/>
    </source>
</evidence>
<feature type="domain" description="Zn(2)-C6 fungal-type" evidence="8">
    <location>
        <begin position="37"/>
        <end position="68"/>
    </location>
</feature>
<dbReference type="InterPro" id="IPR051089">
    <property type="entry name" value="prtT"/>
</dbReference>
<dbReference type="Pfam" id="PF04082">
    <property type="entry name" value="Fungal_trans"/>
    <property type="match status" value="1"/>
</dbReference>
<dbReference type="PANTHER" id="PTHR31845:SF17">
    <property type="entry name" value="ZN(II)2CYS6 TRANSCRIPTION FACTOR (EUROFUNG)"/>
    <property type="match status" value="1"/>
</dbReference>
<keyword evidence="4" id="KW-0238">DNA-binding</keyword>
<dbReference type="KEGG" id="ccac:CcaHIS019_0304980"/>
<accession>A0AA48L2T2</accession>
<dbReference type="PROSITE" id="PS00463">
    <property type="entry name" value="ZN2_CY6_FUNGAL_1"/>
    <property type="match status" value="1"/>
</dbReference>
<keyword evidence="10" id="KW-1185">Reference proteome</keyword>
<keyword evidence="3" id="KW-0805">Transcription regulation</keyword>
<keyword evidence="6" id="KW-0539">Nucleus</keyword>
<evidence type="ECO:0000259" key="8">
    <source>
        <dbReference type="PROSITE" id="PS50048"/>
    </source>
</evidence>
<dbReference type="GO" id="GO:0008270">
    <property type="term" value="F:zinc ion binding"/>
    <property type="evidence" value="ECO:0007669"/>
    <property type="project" value="InterPro"/>
</dbReference>
<dbReference type="GO" id="GO:0000981">
    <property type="term" value="F:DNA-binding transcription factor activity, RNA polymerase II-specific"/>
    <property type="evidence" value="ECO:0007669"/>
    <property type="project" value="InterPro"/>
</dbReference>
<keyword evidence="5" id="KW-0804">Transcription</keyword>
<dbReference type="GeneID" id="85494298"/>
<dbReference type="CDD" id="cd12148">
    <property type="entry name" value="fungal_TF_MHR"/>
    <property type="match status" value="1"/>
</dbReference>
<dbReference type="Proteomes" id="UP001233271">
    <property type="component" value="Chromosome 3"/>
</dbReference>
<comment type="subcellular location">
    <subcellularLocation>
        <location evidence="1">Nucleus</location>
    </subcellularLocation>
</comment>
<dbReference type="GO" id="GO:0005634">
    <property type="term" value="C:nucleus"/>
    <property type="evidence" value="ECO:0007669"/>
    <property type="project" value="UniProtKB-SubCell"/>
</dbReference>
<dbReference type="GO" id="GO:0000976">
    <property type="term" value="F:transcription cis-regulatory region binding"/>
    <property type="evidence" value="ECO:0007669"/>
    <property type="project" value="TreeGrafter"/>
</dbReference>
<gene>
    <name evidence="9" type="ORF">CcaverHIS019_0304980</name>
</gene>
<evidence type="ECO:0000256" key="6">
    <source>
        <dbReference type="ARBA" id="ARBA00023242"/>
    </source>
</evidence>
<sequence>MPPKETSRSPSVDLNFVLDADGEGSSSASTRQRASAACLQCRRLKSKCRRSGDGSCDRCTALSIECEVVKSRRGRVLGSRNKKTGLEKSVAHVQAALDRIRKSALSPAAMAEEVAQTEAEMSVLRSPKRRRTSDPDVEPVSPPYDADLVVDSARASPDPDEHPLRVLSDIGSSLRVLSDIGSSLPAASVGHGVPGWTGAQLAAASARRRTYFRHRPGAAKRDVAAVLDPISRGVVDEEFATLLVSRYFDNNAPQIGFMDRHIHTLPNLRARSALLTTAVLAAASLSTERQVAPRLYAHAERVLMTVLARNAKSAEIVLGLMVLLLWPICPARIVDDRSRMLLALAINMALELGLNRLSPSEGDEETQRFHRDKIRTWCALFIQDRSLAATSGKPFLIHEFPDAAAMRRWLEHPFATHGDRMVVGYLELRRIERDARDQLRAVPRAYLANGVREGTSVMLEQWLDEWLTPELAAAEPMNMMRVLRHHINLLIITASNAPPEVVIHNARADLTYVLEAFGLRMQHIIRTVCGMLSWAAVLLLRLDRAASTELVKSVALAMAPSGDGPDSYAQFYGSFLLGLCLDAPNVNQSPLGTDLLSLTNFAPSLAQPTVPARALDLGFNTALFDDMPFELPLDMPPNDLAPSLDWLLNDNTAAGDSALWGFGSDWAGNAGWNPDLTQFRT</sequence>
<dbReference type="RefSeq" id="XP_060455693.1">
    <property type="nucleotide sequence ID" value="XM_060598951.1"/>
</dbReference>
<dbReference type="InterPro" id="IPR036864">
    <property type="entry name" value="Zn2-C6_fun-type_DNA-bd_sf"/>
</dbReference>